<evidence type="ECO:0000256" key="3">
    <source>
        <dbReference type="ARBA" id="ARBA00023134"/>
    </source>
</evidence>
<dbReference type="PANTHER" id="PTHR45782:SF4">
    <property type="entry name" value="MITOCHONDRIAL RIBOSOME-ASSOCIATED GTPASE 1"/>
    <property type="match status" value="1"/>
</dbReference>
<dbReference type="InterPro" id="IPR027417">
    <property type="entry name" value="P-loop_NTPase"/>
</dbReference>
<keyword evidence="2 4" id="KW-0547">Nucleotide-binding</keyword>
<name>A0ABS9CMN5_9FIRM</name>
<dbReference type="InterPro" id="IPR030378">
    <property type="entry name" value="G_CP_dom"/>
</dbReference>
<comment type="caution">
    <text evidence="6">The sequence shown here is derived from an EMBL/GenBank/DDBJ whole genome shotgun (WGS) entry which is preliminary data.</text>
</comment>
<keyword evidence="7" id="KW-1185">Reference proteome</keyword>
<dbReference type="Proteomes" id="UP001299220">
    <property type="component" value="Unassembled WGS sequence"/>
</dbReference>
<gene>
    <name evidence="6" type="primary">ylqF</name>
    <name evidence="6" type="ORF">JQM67_03075</name>
</gene>
<dbReference type="SUPFAM" id="SSF52540">
    <property type="entry name" value="P-loop containing nucleoside triphosphate hydrolases"/>
    <property type="match status" value="1"/>
</dbReference>
<dbReference type="Gene3D" id="3.40.50.300">
    <property type="entry name" value="P-loop containing nucleotide triphosphate hydrolases"/>
    <property type="match status" value="1"/>
</dbReference>
<feature type="domain" description="CP-type G" evidence="5">
    <location>
        <begin position="17"/>
        <end position="185"/>
    </location>
</feature>
<evidence type="ECO:0000256" key="4">
    <source>
        <dbReference type="PIRNR" id="PIRNR006230"/>
    </source>
</evidence>
<reference evidence="6 7" key="1">
    <citation type="submission" date="2020-12" db="EMBL/GenBank/DDBJ databases">
        <title>Whole genome sequences of gut porcine anaerobes.</title>
        <authorList>
            <person name="Kubasova T."/>
            <person name="Jahodarova E."/>
            <person name="Rychlik I."/>
        </authorList>
    </citation>
    <scope>NUCLEOTIDE SEQUENCE [LARGE SCALE GENOMIC DNA]</scope>
    <source>
        <strain evidence="6 7">An867</strain>
    </source>
</reference>
<comment type="function">
    <text evidence="4">Required for a late step of 50S ribosomal subunit assembly. Has GTPase activity.</text>
</comment>
<evidence type="ECO:0000313" key="7">
    <source>
        <dbReference type="Proteomes" id="UP001299220"/>
    </source>
</evidence>
<protein>
    <recommendedName>
        <fullName evidence="1 4">Ribosome biogenesis GTPase A</fullName>
    </recommendedName>
</protein>
<dbReference type="CDD" id="cd01856">
    <property type="entry name" value="YlqF"/>
    <property type="match status" value="1"/>
</dbReference>
<comment type="subcellular location">
    <subcellularLocation>
        <location evidence="4">Cytoplasm</location>
    </subcellularLocation>
</comment>
<organism evidence="6 7">
    <name type="scientific">Anaeromassilibacillus senegalensis</name>
    <dbReference type="NCBI Taxonomy" id="1673717"/>
    <lineage>
        <taxon>Bacteria</taxon>
        <taxon>Bacillati</taxon>
        <taxon>Bacillota</taxon>
        <taxon>Clostridia</taxon>
        <taxon>Eubacteriales</taxon>
        <taxon>Acutalibacteraceae</taxon>
        <taxon>Anaeromassilibacillus</taxon>
    </lineage>
</organism>
<evidence type="ECO:0000256" key="2">
    <source>
        <dbReference type="ARBA" id="ARBA00022741"/>
    </source>
</evidence>
<comment type="similarity">
    <text evidence="4">Belongs to the TRAFAC class YlqF/YawG GTPase family. MTG1 subfamily.</text>
</comment>
<dbReference type="PIRSF" id="PIRSF006230">
    <property type="entry name" value="MG442"/>
    <property type="match status" value="1"/>
</dbReference>
<sequence>MSEVQSVQWFPGHMAKTRRAIQSSLKLVDIVAELIDARIPVSSRNPVLKNIIGSKPKIVLMNKADMADPAETAKWIEYFKQHKTVAIPIDCKTGKGLNRLMPEVKNILREQIAAWERKGMTGRPIRIMVVGVPNVGKSSLINRLCKGGGAGKAAVQDKPGVTRRNQWFTIGKGFELLDTPGVLWPKFEDPIVGEHLAFTGAVRDEILDAEGLSYRLLELLQALYPNAVNARYKTEIDPAAGLKGHEILEKIGRKRGMLIAGGEVDTERAAVNVLDEYRGGKLGQITLEPVGRPLQ</sequence>
<dbReference type="Pfam" id="PF01926">
    <property type="entry name" value="MMR_HSR1"/>
    <property type="match status" value="1"/>
</dbReference>
<dbReference type="InterPro" id="IPR023179">
    <property type="entry name" value="GTP-bd_ortho_bundle_sf"/>
</dbReference>
<accession>A0ABS9CMN5</accession>
<dbReference type="EMBL" id="JAFBIT010000001">
    <property type="protein sequence ID" value="MCF2651585.1"/>
    <property type="molecule type" value="Genomic_DNA"/>
</dbReference>
<dbReference type="PANTHER" id="PTHR45782">
    <property type="entry name" value="MITOCHONDRIAL RIBOSOME-ASSOCIATED GTPASE 1"/>
    <property type="match status" value="1"/>
</dbReference>
<evidence type="ECO:0000259" key="5">
    <source>
        <dbReference type="PROSITE" id="PS51721"/>
    </source>
</evidence>
<proteinExistence type="inferred from homology"/>
<dbReference type="InterPro" id="IPR019991">
    <property type="entry name" value="GTP-bd_ribosome_bgen"/>
</dbReference>
<dbReference type="Gene3D" id="1.10.1580.10">
    <property type="match status" value="1"/>
</dbReference>
<dbReference type="NCBIfam" id="TIGR03596">
    <property type="entry name" value="GTPase_YlqF"/>
    <property type="match status" value="1"/>
</dbReference>
<dbReference type="RefSeq" id="WP_235322596.1">
    <property type="nucleotide sequence ID" value="NZ_JAFBIT010000001.1"/>
</dbReference>
<dbReference type="PROSITE" id="PS51721">
    <property type="entry name" value="G_CP"/>
    <property type="match status" value="1"/>
</dbReference>
<keyword evidence="3 4" id="KW-0342">GTP-binding</keyword>
<dbReference type="InterPro" id="IPR016478">
    <property type="entry name" value="GTPase_MTG1"/>
</dbReference>
<dbReference type="InterPro" id="IPR006073">
    <property type="entry name" value="GTP-bd"/>
</dbReference>
<evidence type="ECO:0000313" key="6">
    <source>
        <dbReference type="EMBL" id="MCF2651585.1"/>
    </source>
</evidence>
<keyword evidence="4" id="KW-0963">Cytoplasm</keyword>
<evidence type="ECO:0000256" key="1">
    <source>
        <dbReference type="ARBA" id="ARBA00014898"/>
    </source>
</evidence>